<dbReference type="AlphaFoldDB" id="A0A516IPS7"/>
<dbReference type="GO" id="GO:0050660">
    <property type="term" value="F:flavin adenine dinucleotide binding"/>
    <property type="evidence" value="ECO:0007669"/>
    <property type="project" value="InterPro"/>
</dbReference>
<dbReference type="Pfam" id="PF01266">
    <property type="entry name" value="DAO"/>
    <property type="match status" value="1"/>
</dbReference>
<evidence type="ECO:0000259" key="5">
    <source>
        <dbReference type="Pfam" id="PF01266"/>
    </source>
</evidence>
<keyword evidence="7" id="KW-1185">Reference proteome</keyword>
<dbReference type="InterPro" id="IPR006311">
    <property type="entry name" value="TAT_signal"/>
</dbReference>
<dbReference type="PROSITE" id="PS51318">
    <property type="entry name" value="TAT"/>
    <property type="match status" value="1"/>
</dbReference>
<dbReference type="InterPro" id="IPR006076">
    <property type="entry name" value="FAD-dep_OxRdtase"/>
</dbReference>
<dbReference type="OrthoDB" id="9806257at2"/>
<dbReference type="SUPFAM" id="SSF51905">
    <property type="entry name" value="FAD/NAD(P)-binding domain"/>
    <property type="match status" value="1"/>
</dbReference>
<dbReference type="GO" id="GO:0008115">
    <property type="term" value="F:sarcosine oxidase activity"/>
    <property type="evidence" value="ECO:0007669"/>
    <property type="project" value="TreeGrafter"/>
</dbReference>
<dbReference type="Gene3D" id="3.30.9.10">
    <property type="entry name" value="D-Amino Acid Oxidase, subunit A, domain 2"/>
    <property type="match status" value="1"/>
</dbReference>
<dbReference type="PANTHER" id="PTHR10961">
    <property type="entry name" value="PEROXISOMAL SARCOSINE OXIDASE"/>
    <property type="match status" value="1"/>
</dbReference>
<evidence type="ECO:0000313" key="7">
    <source>
        <dbReference type="Proteomes" id="UP000321857"/>
    </source>
</evidence>
<dbReference type="RefSeq" id="WP_147493326.1">
    <property type="nucleotide sequence ID" value="NZ_CP041659.1"/>
</dbReference>
<keyword evidence="4" id="KW-0560">Oxidoreductase</keyword>
<dbReference type="InterPro" id="IPR045170">
    <property type="entry name" value="MTOX"/>
</dbReference>
<reference evidence="6 7" key="1">
    <citation type="submission" date="2019-07" db="EMBL/GenBank/DDBJ databases">
        <title>Sphingomonas AE3 Genome sequencing and assembly.</title>
        <authorList>
            <person name="Kim H."/>
        </authorList>
    </citation>
    <scope>NUCLEOTIDE SEQUENCE [LARGE SCALE GENOMIC DNA]</scope>
    <source>
        <strain evidence="6 7">AE3</strain>
    </source>
</reference>
<protein>
    <submittedName>
        <fullName evidence="6">FAD-dependent oxidoreductase</fullName>
    </submittedName>
</protein>
<organism evidence="6 7">
    <name type="scientific">Sphingomonas xanthus</name>
    <dbReference type="NCBI Taxonomy" id="2594473"/>
    <lineage>
        <taxon>Bacteria</taxon>
        <taxon>Pseudomonadati</taxon>
        <taxon>Pseudomonadota</taxon>
        <taxon>Alphaproteobacteria</taxon>
        <taxon>Sphingomonadales</taxon>
        <taxon>Sphingomonadaceae</taxon>
        <taxon>Sphingomonas</taxon>
    </lineage>
</organism>
<accession>A0A516IPS7</accession>
<evidence type="ECO:0000256" key="3">
    <source>
        <dbReference type="ARBA" id="ARBA00022827"/>
    </source>
</evidence>
<dbReference type="InterPro" id="IPR036188">
    <property type="entry name" value="FAD/NAD-bd_sf"/>
</dbReference>
<evidence type="ECO:0000313" key="6">
    <source>
        <dbReference type="EMBL" id="QDP18866.1"/>
    </source>
</evidence>
<comment type="cofactor">
    <cofactor evidence="1">
        <name>FAD</name>
        <dbReference type="ChEBI" id="CHEBI:57692"/>
    </cofactor>
</comment>
<dbReference type="PANTHER" id="PTHR10961:SF7">
    <property type="entry name" value="FAD DEPENDENT OXIDOREDUCTASE DOMAIN-CONTAINING PROTEIN"/>
    <property type="match status" value="1"/>
</dbReference>
<keyword evidence="3" id="KW-0274">FAD</keyword>
<name>A0A516IPS7_9SPHN</name>
<evidence type="ECO:0000256" key="1">
    <source>
        <dbReference type="ARBA" id="ARBA00001974"/>
    </source>
</evidence>
<proteinExistence type="predicted"/>
<gene>
    <name evidence="6" type="ORF">FMM02_02150</name>
</gene>
<dbReference type="SUPFAM" id="SSF54373">
    <property type="entry name" value="FAD-linked reductases, C-terminal domain"/>
    <property type="match status" value="1"/>
</dbReference>
<dbReference type="Gene3D" id="3.50.50.60">
    <property type="entry name" value="FAD/NAD(P)-binding domain"/>
    <property type="match status" value="1"/>
</dbReference>
<keyword evidence="2" id="KW-0285">Flavoprotein</keyword>
<evidence type="ECO:0000256" key="2">
    <source>
        <dbReference type="ARBA" id="ARBA00022630"/>
    </source>
</evidence>
<dbReference type="EMBL" id="CP041659">
    <property type="protein sequence ID" value="QDP18866.1"/>
    <property type="molecule type" value="Genomic_DNA"/>
</dbReference>
<dbReference type="KEGG" id="sxa:FMM02_02150"/>
<evidence type="ECO:0000256" key="4">
    <source>
        <dbReference type="ARBA" id="ARBA00023002"/>
    </source>
</evidence>
<sequence length="423" mass="45620">MTEAGKGSRASLPSLTRRSLIGGMTAGAIAPAVLRASKPGSAGHIAVVGAGVFGAWTAEHLHRAGHRVTLVDMAGPAHGRASSGGESRMTRAAYGKDDIYTRMAWASLAEWKALSDRAALPLFHPHGVLFFSNVADDYFRGSIAVHRQLNLPIEELDRAGMQRRFPMIDFDGVGIGLYEPGFGALMARRSVQTLVRGFTAAGGRFLHEAAHVVQQGAGRPAALRLGSGAMLEADTLVFALGPWLPKLFPDLLGRRIFATRQEIFYFAAPPGDRLFQPAAMPGWADFNGGEVFYGFPDLEARGLKFANDQHGVLVDPDTQSREPTRAAIDQIIAFRDRRFPLLRGAPLIGAEVCQYENSSNGDFLIDRHPTLPNVVLVGGGSGHGFKHGPEVGRRAAALAFGGRQEEPRFTLATKDETQKREVH</sequence>
<dbReference type="Proteomes" id="UP000321857">
    <property type="component" value="Chromosome"/>
</dbReference>
<feature type="domain" description="FAD dependent oxidoreductase" evidence="5">
    <location>
        <begin position="45"/>
        <end position="398"/>
    </location>
</feature>